<protein>
    <submittedName>
        <fullName evidence="1">Uncharacterized protein</fullName>
    </submittedName>
</protein>
<evidence type="ECO:0000313" key="1">
    <source>
        <dbReference type="EMBL" id="QKV20318.1"/>
    </source>
</evidence>
<name>A0A6N1VHN4_9HYPH</name>
<reference evidence="1 2" key="1">
    <citation type="submission" date="2020-06" db="EMBL/GenBank/DDBJ databases">
        <title>Oricola thermophila sp. nov. isolated from a tidal sediments.</title>
        <authorList>
            <person name="Kwon K.K."/>
            <person name="Yang S.-H."/>
            <person name="Park M.-J."/>
        </authorList>
    </citation>
    <scope>NUCLEOTIDE SEQUENCE [LARGE SCALE GENOMIC DNA]</scope>
    <source>
        <strain evidence="1 2">MEBiC13590</strain>
    </source>
</reference>
<proteinExistence type="predicted"/>
<organism evidence="1 2">
    <name type="scientific">Oricola thermophila</name>
    <dbReference type="NCBI Taxonomy" id="2742145"/>
    <lineage>
        <taxon>Bacteria</taxon>
        <taxon>Pseudomonadati</taxon>
        <taxon>Pseudomonadota</taxon>
        <taxon>Alphaproteobacteria</taxon>
        <taxon>Hyphomicrobiales</taxon>
        <taxon>Ahrensiaceae</taxon>
        <taxon>Oricola</taxon>
    </lineage>
</organism>
<dbReference type="EMBL" id="CP054836">
    <property type="protein sequence ID" value="QKV20318.1"/>
    <property type="molecule type" value="Genomic_DNA"/>
</dbReference>
<sequence>MTLYNVRLEMAREPGFPNGNPNRGYQLVLPLDDEMKIDAAEWKKHPEACTVQRFWDGERTELGYIERHRKGQWVFDFDFDADDDDEAGFRFGEHAFKEGEYVSIAGHDGKMHTFTVVSVAPQG</sequence>
<evidence type="ECO:0000313" key="2">
    <source>
        <dbReference type="Proteomes" id="UP000509367"/>
    </source>
</evidence>
<dbReference type="RefSeq" id="WP_175278209.1">
    <property type="nucleotide sequence ID" value="NZ_CP054836.1"/>
</dbReference>
<accession>A0A6N1VHN4</accession>
<gene>
    <name evidence="1" type="ORF">HTY61_18620</name>
</gene>
<dbReference type="AlphaFoldDB" id="A0A6N1VHN4"/>
<keyword evidence="2" id="KW-1185">Reference proteome</keyword>
<dbReference type="Proteomes" id="UP000509367">
    <property type="component" value="Chromosome"/>
</dbReference>
<dbReference type="KEGG" id="orm:HTY61_18620"/>